<dbReference type="EMBL" id="JAPZVI010000013">
    <property type="protein sequence ID" value="MCZ8403156.1"/>
    <property type="molecule type" value="Genomic_DNA"/>
</dbReference>
<dbReference type="RefSeq" id="WP_242611984.1">
    <property type="nucleotide sequence ID" value="NZ_CYTI01000003.1"/>
</dbReference>
<dbReference type="InterPro" id="IPR013324">
    <property type="entry name" value="RNA_pol_sigma_r3/r4-like"/>
</dbReference>
<comment type="similarity">
    <text evidence="1">Belongs to the sigma-70 factor family. ECF subfamily.</text>
</comment>
<dbReference type="GO" id="GO:0003677">
    <property type="term" value="F:DNA binding"/>
    <property type="evidence" value="ECO:0007669"/>
    <property type="project" value="InterPro"/>
</dbReference>
<evidence type="ECO:0000256" key="2">
    <source>
        <dbReference type="ARBA" id="ARBA00023015"/>
    </source>
</evidence>
<evidence type="ECO:0000256" key="1">
    <source>
        <dbReference type="ARBA" id="ARBA00010641"/>
    </source>
</evidence>
<dbReference type="InterPro" id="IPR013249">
    <property type="entry name" value="RNA_pol_sigma70_r4_t2"/>
</dbReference>
<sequence>MIFPLGTECPSNLSQSPLSIYLSSVHHVAMSRRPPSEKGWLAHYRELIGTWTRRSGSRHDAEDAAHDVVANMLRNGDGAVLDPKAYLYGASQNRLNGEVRRQLRREVIALDELPDADHPAHEDPDSALRARQLADALKAALAELPLKCQQVFLWNKLEGYTQAEIAGKLGLTQSTVEKHMKRALGHIQKRLQDHAPH</sequence>
<dbReference type="InterPro" id="IPR036388">
    <property type="entry name" value="WH-like_DNA-bd_sf"/>
</dbReference>
<dbReference type="Proteomes" id="UP001141992">
    <property type="component" value="Unassembled WGS sequence"/>
</dbReference>
<dbReference type="PANTHER" id="PTHR43133">
    <property type="entry name" value="RNA POLYMERASE ECF-TYPE SIGMA FACTO"/>
    <property type="match status" value="1"/>
</dbReference>
<keyword evidence="2" id="KW-0805">Transcription regulation</keyword>
<evidence type="ECO:0000313" key="6">
    <source>
        <dbReference type="EMBL" id="MCZ8403156.1"/>
    </source>
</evidence>
<keyword evidence="3" id="KW-0731">Sigma factor</keyword>
<reference evidence="6" key="1">
    <citation type="submission" date="2022-12" db="EMBL/GenBank/DDBJ databases">
        <authorList>
            <person name="Voronina O.L."/>
            <person name="Kunda M.S."/>
            <person name="Ryzhova N."/>
            <person name="Aksenova E.I."/>
        </authorList>
    </citation>
    <scope>NUCLEOTIDE SEQUENCE</scope>
    <source>
        <strain evidence="6">SCCH136:Ach223948</strain>
    </source>
</reference>
<evidence type="ECO:0000256" key="4">
    <source>
        <dbReference type="ARBA" id="ARBA00023163"/>
    </source>
</evidence>
<dbReference type="SUPFAM" id="SSF88946">
    <property type="entry name" value="Sigma2 domain of RNA polymerase sigma factors"/>
    <property type="match status" value="1"/>
</dbReference>
<gene>
    <name evidence="6" type="ORF">O9570_17015</name>
</gene>
<dbReference type="GO" id="GO:0016987">
    <property type="term" value="F:sigma factor activity"/>
    <property type="evidence" value="ECO:0007669"/>
    <property type="project" value="UniProtKB-KW"/>
</dbReference>
<dbReference type="Gene3D" id="1.10.10.10">
    <property type="entry name" value="Winged helix-like DNA-binding domain superfamily/Winged helix DNA-binding domain"/>
    <property type="match status" value="1"/>
</dbReference>
<proteinExistence type="inferred from homology"/>
<dbReference type="NCBIfam" id="TIGR02937">
    <property type="entry name" value="sigma70-ECF"/>
    <property type="match status" value="1"/>
</dbReference>
<accession>A0A9X3R512</accession>
<evidence type="ECO:0000313" key="7">
    <source>
        <dbReference type="Proteomes" id="UP001141992"/>
    </source>
</evidence>
<feature type="domain" description="RNA polymerase sigma factor 70 region 4 type 2" evidence="5">
    <location>
        <begin position="135"/>
        <end position="186"/>
    </location>
</feature>
<keyword evidence="4" id="KW-0804">Transcription</keyword>
<dbReference type="AlphaFoldDB" id="A0A9X3R512"/>
<evidence type="ECO:0000259" key="5">
    <source>
        <dbReference type="Pfam" id="PF08281"/>
    </source>
</evidence>
<dbReference type="InterPro" id="IPR014284">
    <property type="entry name" value="RNA_pol_sigma-70_dom"/>
</dbReference>
<evidence type="ECO:0000256" key="3">
    <source>
        <dbReference type="ARBA" id="ARBA00023082"/>
    </source>
</evidence>
<protein>
    <submittedName>
        <fullName evidence="6">Sigma-70 family RNA polymerase sigma factor</fullName>
    </submittedName>
</protein>
<dbReference type="InterPro" id="IPR013325">
    <property type="entry name" value="RNA_pol_sigma_r2"/>
</dbReference>
<comment type="caution">
    <text evidence="6">The sequence shown here is derived from an EMBL/GenBank/DDBJ whole genome shotgun (WGS) entry which is preliminary data.</text>
</comment>
<organism evidence="6 7">
    <name type="scientific">Alcaligenes xylosoxydans xylosoxydans</name>
    <name type="common">Achromobacter xylosoxidans</name>
    <dbReference type="NCBI Taxonomy" id="85698"/>
    <lineage>
        <taxon>Bacteria</taxon>
        <taxon>Pseudomonadati</taxon>
        <taxon>Pseudomonadota</taxon>
        <taxon>Betaproteobacteria</taxon>
        <taxon>Burkholderiales</taxon>
        <taxon>Alcaligenaceae</taxon>
        <taxon>Achromobacter</taxon>
    </lineage>
</organism>
<dbReference type="GO" id="GO:0006352">
    <property type="term" value="P:DNA-templated transcription initiation"/>
    <property type="evidence" value="ECO:0007669"/>
    <property type="project" value="InterPro"/>
</dbReference>
<dbReference type="InterPro" id="IPR039425">
    <property type="entry name" value="RNA_pol_sigma-70-like"/>
</dbReference>
<dbReference type="Gene3D" id="1.10.1740.10">
    <property type="match status" value="1"/>
</dbReference>
<dbReference type="Pfam" id="PF08281">
    <property type="entry name" value="Sigma70_r4_2"/>
    <property type="match status" value="1"/>
</dbReference>
<dbReference type="PANTHER" id="PTHR43133:SF63">
    <property type="entry name" value="RNA POLYMERASE SIGMA FACTOR FECI-RELATED"/>
    <property type="match status" value="1"/>
</dbReference>
<name>A0A9X3R512_ALCXX</name>
<dbReference type="SUPFAM" id="SSF88659">
    <property type="entry name" value="Sigma3 and sigma4 domains of RNA polymerase sigma factors"/>
    <property type="match status" value="1"/>
</dbReference>